<accession>A0A6C0KP75</accession>
<dbReference type="EMBL" id="MN740944">
    <property type="protein sequence ID" value="QHU19073.1"/>
    <property type="molecule type" value="Genomic_DNA"/>
</dbReference>
<reference evidence="1" key="1">
    <citation type="journal article" date="2020" name="Nature">
        <title>Giant virus diversity and host interactions through global metagenomics.</title>
        <authorList>
            <person name="Schulz F."/>
            <person name="Roux S."/>
            <person name="Paez-Espino D."/>
            <person name="Jungbluth S."/>
            <person name="Walsh D.A."/>
            <person name="Denef V.J."/>
            <person name="McMahon K.D."/>
            <person name="Konstantinidis K.T."/>
            <person name="Eloe-Fadrosh E.A."/>
            <person name="Kyrpides N.C."/>
            <person name="Woyke T."/>
        </authorList>
    </citation>
    <scope>NUCLEOTIDE SEQUENCE</scope>
    <source>
        <strain evidence="1">GVMAG-S-3300013014-104</strain>
    </source>
</reference>
<organism evidence="1">
    <name type="scientific">viral metagenome</name>
    <dbReference type="NCBI Taxonomy" id="1070528"/>
    <lineage>
        <taxon>unclassified sequences</taxon>
        <taxon>metagenomes</taxon>
        <taxon>organismal metagenomes</taxon>
    </lineage>
</organism>
<name>A0A6C0KP75_9ZZZZ</name>
<evidence type="ECO:0000313" key="1">
    <source>
        <dbReference type="EMBL" id="QHU19073.1"/>
    </source>
</evidence>
<sequence>MTKFIKLTNLIINIKYIQSIVIKPNKYCINMMSNQFDGSNWNIPIIGVGTISSYNYVIEVCKTENSSDYKIVSYLIDENKI</sequence>
<proteinExistence type="predicted"/>
<dbReference type="AlphaFoldDB" id="A0A6C0KP75"/>
<protein>
    <submittedName>
        <fullName evidence="1">Uncharacterized protein</fullName>
    </submittedName>
</protein>